<accession>A0A939IYJ6</accession>
<dbReference type="GO" id="GO:0046872">
    <property type="term" value="F:metal ion binding"/>
    <property type="evidence" value="ECO:0007669"/>
    <property type="project" value="UniProtKB-KW"/>
</dbReference>
<comment type="cofactor">
    <cofactor evidence="1">
        <name>Mg(2+)</name>
        <dbReference type="ChEBI" id="CHEBI:18420"/>
    </cofactor>
</comment>
<protein>
    <submittedName>
        <fullName evidence="6">ChbG/HpnK family deacetylase</fullName>
    </submittedName>
</protein>
<name>A0A939IYJ6_9HYPH</name>
<dbReference type="Proteomes" id="UP000664096">
    <property type="component" value="Unassembled WGS sequence"/>
</dbReference>
<sequence>MKRITLGALDYGLAFGVDRALRELVENGRLSALGALVATELWPREFRPLQETVEKVGKKAMFGVTLAFSGDRVAPVSTRMQEIYGGRMLSSGQIHRRAFLRLLPDELLLEEAQAQLARYSVLMKRQPDFVAVREGLLSRTSLARIVFKAIAHADYETPPLVVSPVNPGLTALRLARIAKSFGLEMLPKADPLPATSDAEELHRLLLNHFDGMSDRSFVAAIPGRPDERLNRDEPRKKVAIRECQYEVLASVRFFHTLEKKDVFLN</sequence>
<dbReference type="AlphaFoldDB" id="A0A939IYJ6"/>
<keyword evidence="4" id="KW-0460">Magnesium</keyword>
<dbReference type="EMBL" id="JAEKJZ010000001">
    <property type="protein sequence ID" value="MBN9669041.1"/>
    <property type="molecule type" value="Genomic_DNA"/>
</dbReference>
<evidence type="ECO:0000313" key="6">
    <source>
        <dbReference type="EMBL" id="MBN9669041.1"/>
    </source>
</evidence>
<dbReference type="SUPFAM" id="SSF88713">
    <property type="entry name" value="Glycoside hydrolase/deacetylase"/>
    <property type="match status" value="1"/>
</dbReference>
<evidence type="ECO:0000256" key="3">
    <source>
        <dbReference type="ARBA" id="ARBA00022801"/>
    </source>
</evidence>
<dbReference type="InterPro" id="IPR011330">
    <property type="entry name" value="Glyco_hydro/deAcase_b/a-brl"/>
</dbReference>
<dbReference type="GO" id="GO:0005975">
    <property type="term" value="P:carbohydrate metabolic process"/>
    <property type="evidence" value="ECO:0007669"/>
    <property type="project" value="InterPro"/>
</dbReference>
<evidence type="ECO:0000256" key="1">
    <source>
        <dbReference type="ARBA" id="ARBA00001946"/>
    </source>
</evidence>
<keyword evidence="5" id="KW-0119">Carbohydrate metabolism</keyword>
<keyword evidence="2" id="KW-0479">Metal-binding</keyword>
<dbReference type="RefSeq" id="WP_207138587.1">
    <property type="nucleotide sequence ID" value="NZ_JAEKJZ010000001.1"/>
</dbReference>
<reference evidence="6" key="1">
    <citation type="submission" date="2020-12" db="EMBL/GenBank/DDBJ databases">
        <title>Oil enriched cultivation method for isolating marine PHA-producing bacteria.</title>
        <authorList>
            <person name="Zheng W."/>
            <person name="Yu S."/>
            <person name="Huang Y."/>
        </authorList>
    </citation>
    <scope>NUCLEOTIDE SEQUENCE</scope>
    <source>
        <strain evidence="6">SY-2-12</strain>
    </source>
</reference>
<keyword evidence="3" id="KW-0378">Hydrolase</keyword>
<dbReference type="InterPro" id="IPR006879">
    <property type="entry name" value="YdjC-like"/>
</dbReference>
<evidence type="ECO:0000256" key="2">
    <source>
        <dbReference type="ARBA" id="ARBA00022723"/>
    </source>
</evidence>
<comment type="caution">
    <text evidence="6">The sequence shown here is derived from an EMBL/GenBank/DDBJ whole genome shotgun (WGS) entry which is preliminary data.</text>
</comment>
<evidence type="ECO:0000256" key="5">
    <source>
        <dbReference type="ARBA" id="ARBA00023277"/>
    </source>
</evidence>
<organism evidence="6 7">
    <name type="scientific">Roseibium aggregatum</name>
    <dbReference type="NCBI Taxonomy" id="187304"/>
    <lineage>
        <taxon>Bacteria</taxon>
        <taxon>Pseudomonadati</taxon>
        <taxon>Pseudomonadota</taxon>
        <taxon>Alphaproteobacteria</taxon>
        <taxon>Hyphomicrobiales</taxon>
        <taxon>Stappiaceae</taxon>
        <taxon>Roseibium</taxon>
    </lineage>
</organism>
<dbReference type="GO" id="GO:0016787">
    <property type="term" value="F:hydrolase activity"/>
    <property type="evidence" value="ECO:0007669"/>
    <property type="project" value="UniProtKB-KW"/>
</dbReference>
<dbReference type="Gene3D" id="3.20.20.370">
    <property type="entry name" value="Glycoside hydrolase/deacetylase"/>
    <property type="match status" value="1"/>
</dbReference>
<evidence type="ECO:0000313" key="7">
    <source>
        <dbReference type="Proteomes" id="UP000664096"/>
    </source>
</evidence>
<proteinExistence type="predicted"/>
<dbReference type="Pfam" id="PF04794">
    <property type="entry name" value="YdjC"/>
    <property type="match status" value="1"/>
</dbReference>
<evidence type="ECO:0000256" key="4">
    <source>
        <dbReference type="ARBA" id="ARBA00022842"/>
    </source>
</evidence>
<gene>
    <name evidence="6" type="ORF">JF539_01750</name>
</gene>